<keyword evidence="2" id="KW-1185">Reference proteome</keyword>
<sequence length="81" mass="9128">MLQSQGSFYVGGETVEQSFEELGSFGPGKTITVNQMYVRYMTPVTEAKKLPVIMIHGMALTGKTWETTPRWPYGLGRVFYT</sequence>
<evidence type="ECO:0000313" key="2">
    <source>
        <dbReference type="Proteomes" id="UP001059209"/>
    </source>
</evidence>
<reference evidence="1" key="1">
    <citation type="submission" date="2022-09" db="EMBL/GenBank/DDBJ databases">
        <title>Maribacter litopenaei sp. nov., isolated from the intestinal tract of the Pacific White Shrimp, Litopenaeus vannamei.</title>
        <authorList>
            <person name="Kim S.Y."/>
            <person name="Hwang C.Y."/>
        </authorList>
    </citation>
    <scope>NUCLEOTIDE SEQUENCE</scope>
    <source>
        <strain evidence="1">HL-LV01</strain>
    </source>
</reference>
<dbReference type="EMBL" id="CP104205">
    <property type="protein sequence ID" value="UWX54518.1"/>
    <property type="molecule type" value="Genomic_DNA"/>
</dbReference>
<gene>
    <name evidence="1" type="ORF">NYZ99_16640</name>
</gene>
<dbReference type="InterPro" id="IPR029058">
    <property type="entry name" value="AB_hydrolase_fold"/>
</dbReference>
<dbReference type="RefSeq" id="WP_260572377.1">
    <property type="nucleotide sequence ID" value="NZ_CP104205.1"/>
</dbReference>
<dbReference type="Gene3D" id="3.40.50.1820">
    <property type="entry name" value="alpha/beta hydrolase"/>
    <property type="match status" value="1"/>
</dbReference>
<evidence type="ECO:0000313" key="1">
    <source>
        <dbReference type="EMBL" id="UWX54518.1"/>
    </source>
</evidence>
<organism evidence="1 2">
    <name type="scientific">Maribacter litopenaei</name>
    <dbReference type="NCBI Taxonomy" id="2976127"/>
    <lineage>
        <taxon>Bacteria</taxon>
        <taxon>Pseudomonadati</taxon>
        <taxon>Bacteroidota</taxon>
        <taxon>Flavobacteriia</taxon>
        <taxon>Flavobacteriales</taxon>
        <taxon>Flavobacteriaceae</taxon>
        <taxon>Maribacter</taxon>
    </lineage>
</organism>
<protein>
    <recommendedName>
        <fullName evidence="3">Alpha/beta hydrolase family protein</fullName>
    </recommendedName>
</protein>
<evidence type="ECO:0008006" key="3">
    <source>
        <dbReference type="Google" id="ProtNLM"/>
    </source>
</evidence>
<name>A0ABY5Y685_9FLAO</name>
<proteinExistence type="predicted"/>
<accession>A0ABY5Y685</accession>
<dbReference type="Proteomes" id="UP001059209">
    <property type="component" value="Chromosome"/>
</dbReference>